<dbReference type="AlphaFoldDB" id="A0A9P7FQY3"/>
<proteinExistence type="predicted"/>
<sequence>MLGGWGLGLPLVKAAALAEEVEHLFEEGACLSAIVVVETDRNRAWAQFGVEGLGVPGPGQGIAGGGAVLDELDTFKDAEAVERLKDRSQLDGCIDGGVPGGEPFDLEAGGRPIWDIMVTPVLEKPGIMRNVEDTSWEWADESRLNLSSDLVAVMRRLQPTVQVAARM</sequence>
<organism evidence="2 3">
    <name type="scientific">Sphagnurus paluster</name>
    <dbReference type="NCBI Taxonomy" id="117069"/>
    <lineage>
        <taxon>Eukaryota</taxon>
        <taxon>Fungi</taxon>
        <taxon>Dikarya</taxon>
        <taxon>Basidiomycota</taxon>
        <taxon>Agaricomycotina</taxon>
        <taxon>Agaricomycetes</taxon>
        <taxon>Agaricomycetidae</taxon>
        <taxon>Agaricales</taxon>
        <taxon>Tricholomatineae</taxon>
        <taxon>Lyophyllaceae</taxon>
        <taxon>Sphagnurus</taxon>
    </lineage>
</organism>
<evidence type="ECO:0000256" key="1">
    <source>
        <dbReference type="SAM" id="SignalP"/>
    </source>
</evidence>
<protein>
    <submittedName>
        <fullName evidence="2">Uncharacterized protein</fullName>
    </submittedName>
</protein>
<evidence type="ECO:0000313" key="3">
    <source>
        <dbReference type="Proteomes" id="UP000717328"/>
    </source>
</evidence>
<feature type="chain" id="PRO_5040315358" evidence="1">
    <location>
        <begin position="19"/>
        <end position="167"/>
    </location>
</feature>
<keyword evidence="1" id="KW-0732">Signal</keyword>
<reference evidence="2" key="2">
    <citation type="submission" date="2021-10" db="EMBL/GenBank/DDBJ databases">
        <title>Phylogenomics reveals ancestral predisposition of the termite-cultivated fungus Termitomyces towards a domesticated lifestyle.</title>
        <authorList>
            <person name="Auxier B."/>
            <person name="Grum-Grzhimaylo A."/>
            <person name="Cardenas M.E."/>
            <person name="Lodge J.D."/>
            <person name="Laessoe T."/>
            <person name="Pedersen O."/>
            <person name="Smith M.E."/>
            <person name="Kuyper T.W."/>
            <person name="Franco-Molano E.A."/>
            <person name="Baroni T.J."/>
            <person name="Aanen D.K."/>
        </authorList>
    </citation>
    <scope>NUCLEOTIDE SEQUENCE</scope>
    <source>
        <strain evidence="2">D49</strain>
    </source>
</reference>
<feature type="signal peptide" evidence="1">
    <location>
        <begin position="1"/>
        <end position="18"/>
    </location>
</feature>
<reference evidence="2" key="1">
    <citation type="submission" date="2021-02" db="EMBL/GenBank/DDBJ databases">
        <authorList>
            <person name="Nieuwenhuis M."/>
            <person name="Van De Peppel L.J.J."/>
        </authorList>
    </citation>
    <scope>NUCLEOTIDE SEQUENCE</scope>
    <source>
        <strain evidence="2">D49</strain>
    </source>
</reference>
<name>A0A9P7FQY3_9AGAR</name>
<comment type="caution">
    <text evidence="2">The sequence shown here is derived from an EMBL/GenBank/DDBJ whole genome shotgun (WGS) entry which is preliminary data.</text>
</comment>
<dbReference type="Proteomes" id="UP000717328">
    <property type="component" value="Unassembled WGS sequence"/>
</dbReference>
<accession>A0A9P7FQY3</accession>
<dbReference type="EMBL" id="JABCKI010006107">
    <property type="protein sequence ID" value="KAG5635374.1"/>
    <property type="molecule type" value="Genomic_DNA"/>
</dbReference>
<evidence type="ECO:0000313" key="2">
    <source>
        <dbReference type="EMBL" id="KAG5635374.1"/>
    </source>
</evidence>
<gene>
    <name evidence="2" type="ORF">H0H81_011483</name>
</gene>
<keyword evidence="3" id="KW-1185">Reference proteome</keyword>